<proteinExistence type="predicted"/>
<evidence type="ECO:0000313" key="2">
    <source>
        <dbReference type="EMBL" id="JAH13534.1"/>
    </source>
</evidence>
<evidence type="ECO:0000256" key="1">
    <source>
        <dbReference type="SAM" id="MobiDB-lite"/>
    </source>
</evidence>
<dbReference type="AlphaFoldDB" id="A0A0E9Q9U7"/>
<protein>
    <submittedName>
        <fullName evidence="2">Uncharacterized protein</fullName>
    </submittedName>
</protein>
<feature type="region of interest" description="Disordered" evidence="1">
    <location>
        <begin position="1"/>
        <end position="36"/>
    </location>
</feature>
<accession>A0A0E9Q9U7</accession>
<sequence length="36" mass="3944">MKTEWRRRKTGNQQVTQFSPSAASRSPAPLGKLASA</sequence>
<reference evidence="2" key="1">
    <citation type="submission" date="2014-11" db="EMBL/GenBank/DDBJ databases">
        <authorList>
            <person name="Amaro Gonzalez C."/>
        </authorList>
    </citation>
    <scope>NUCLEOTIDE SEQUENCE</scope>
</reference>
<dbReference type="EMBL" id="GBXM01095043">
    <property type="protein sequence ID" value="JAH13534.1"/>
    <property type="molecule type" value="Transcribed_RNA"/>
</dbReference>
<name>A0A0E9Q9U7_ANGAN</name>
<organism evidence="2">
    <name type="scientific">Anguilla anguilla</name>
    <name type="common">European freshwater eel</name>
    <name type="synonym">Muraena anguilla</name>
    <dbReference type="NCBI Taxonomy" id="7936"/>
    <lineage>
        <taxon>Eukaryota</taxon>
        <taxon>Metazoa</taxon>
        <taxon>Chordata</taxon>
        <taxon>Craniata</taxon>
        <taxon>Vertebrata</taxon>
        <taxon>Euteleostomi</taxon>
        <taxon>Actinopterygii</taxon>
        <taxon>Neopterygii</taxon>
        <taxon>Teleostei</taxon>
        <taxon>Anguilliformes</taxon>
        <taxon>Anguillidae</taxon>
        <taxon>Anguilla</taxon>
    </lineage>
</organism>
<feature type="compositionally biased region" description="Low complexity" evidence="1">
    <location>
        <begin position="19"/>
        <end position="29"/>
    </location>
</feature>
<feature type="compositionally biased region" description="Basic residues" evidence="1">
    <location>
        <begin position="1"/>
        <end position="10"/>
    </location>
</feature>
<reference evidence="2" key="2">
    <citation type="journal article" date="2015" name="Fish Shellfish Immunol.">
        <title>Early steps in the European eel (Anguilla anguilla)-Vibrio vulnificus interaction in the gills: Role of the RtxA13 toxin.</title>
        <authorList>
            <person name="Callol A."/>
            <person name="Pajuelo D."/>
            <person name="Ebbesson L."/>
            <person name="Teles M."/>
            <person name="MacKenzie S."/>
            <person name="Amaro C."/>
        </authorList>
    </citation>
    <scope>NUCLEOTIDE SEQUENCE</scope>
</reference>